<dbReference type="PANTHER" id="PTHR47478">
    <property type="match status" value="1"/>
</dbReference>
<dbReference type="Gene3D" id="1.10.150.240">
    <property type="entry name" value="Putative phosphatase, domain 2"/>
    <property type="match status" value="1"/>
</dbReference>
<organism evidence="1 2">
    <name type="scientific">Mesonia profundi</name>
    <dbReference type="NCBI Taxonomy" id="3070998"/>
    <lineage>
        <taxon>Bacteria</taxon>
        <taxon>Pseudomonadati</taxon>
        <taxon>Bacteroidota</taxon>
        <taxon>Flavobacteriia</taxon>
        <taxon>Flavobacteriales</taxon>
        <taxon>Flavobacteriaceae</taxon>
        <taxon>Mesonia</taxon>
    </lineage>
</organism>
<name>A0ABU0ZWY6_9FLAO</name>
<gene>
    <name evidence="1" type="ORF">RBU60_00165</name>
</gene>
<dbReference type="NCBIfam" id="TIGR01509">
    <property type="entry name" value="HAD-SF-IA-v3"/>
    <property type="match status" value="1"/>
</dbReference>
<dbReference type="NCBIfam" id="TIGR02254">
    <property type="entry name" value="YjjG_YfnB"/>
    <property type="match status" value="1"/>
</dbReference>
<dbReference type="Gene3D" id="3.40.50.1000">
    <property type="entry name" value="HAD superfamily/HAD-like"/>
    <property type="match status" value="1"/>
</dbReference>
<dbReference type="SFLD" id="SFLDS00003">
    <property type="entry name" value="Haloacid_Dehalogenase"/>
    <property type="match status" value="1"/>
</dbReference>
<dbReference type="InterPro" id="IPR052550">
    <property type="entry name" value="Pyrimidine_5'-ntase_YjjG"/>
</dbReference>
<comment type="caution">
    <text evidence="1">The sequence shown here is derived from an EMBL/GenBank/DDBJ whole genome shotgun (WGS) entry which is preliminary data.</text>
</comment>
<dbReference type="InterPro" id="IPR023198">
    <property type="entry name" value="PGP-like_dom2"/>
</dbReference>
<accession>A0ABU0ZWY6</accession>
<protein>
    <submittedName>
        <fullName evidence="1">YjjG family noncanonical pyrimidine nucleotidase</fullName>
    </submittedName>
</protein>
<dbReference type="InterPro" id="IPR011951">
    <property type="entry name" value="HAD-SF_hydro_IA_YjjG/PynA"/>
</dbReference>
<proteinExistence type="predicted"/>
<dbReference type="NCBIfam" id="TIGR01549">
    <property type="entry name" value="HAD-SF-IA-v1"/>
    <property type="match status" value="1"/>
</dbReference>
<dbReference type="SFLD" id="SFLDG01129">
    <property type="entry name" value="C1.5:_HAD__Beta-PGM__Phosphata"/>
    <property type="match status" value="1"/>
</dbReference>
<dbReference type="EMBL" id="JAVHUL010000001">
    <property type="protein sequence ID" value="MDQ7915977.1"/>
    <property type="molecule type" value="Genomic_DNA"/>
</dbReference>
<evidence type="ECO:0000313" key="1">
    <source>
        <dbReference type="EMBL" id="MDQ7915977.1"/>
    </source>
</evidence>
<dbReference type="PANTHER" id="PTHR47478:SF1">
    <property type="entry name" value="PYRIMIDINE 5'-NUCLEOTIDASE YJJG"/>
    <property type="match status" value="1"/>
</dbReference>
<dbReference type="InterPro" id="IPR023214">
    <property type="entry name" value="HAD_sf"/>
</dbReference>
<dbReference type="Pfam" id="PF13419">
    <property type="entry name" value="HAD_2"/>
    <property type="match status" value="1"/>
</dbReference>
<keyword evidence="2" id="KW-1185">Reference proteome</keyword>
<evidence type="ECO:0000313" key="2">
    <source>
        <dbReference type="Proteomes" id="UP001230915"/>
    </source>
</evidence>
<dbReference type="InterPro" id="IPR041492">
    <property type="entry name" value="HAD_2"/>
</dbReference>
<dbReference type="SFLD" id="SFLDG01135">
    <property type="entry name" value="C1.5.6:_HAD__Beta-PGM__Phospha"/>
    <property type="match status" value="1"/>
</dbReference>
<dbReference type="InterPro" id="IPR036412">
    <property type="entry name" value="HAD-like_sf"/>
</dbReference>
<dbReference type="InterPro" id="IPR006439">
    <property type="entry name" value="HAD-SF_hydro_IA"/>
</dbReference>
<dbReference type="Proteomes" id="UP001230915">
    <property type="component" value="Unassembled WGS sequence"/>
</dbReference>
<sequence length="228" mass="26923">MKNRITDIFFDLDHTLWDFEKNSALTFQKIFFKNKLKVNLDQFLDSYIPINRLYWRLFSEDKVLKEDLKYNRLQESFMKIDYKIEDEVIHQLSEDYVMHLSEYNFLFDDTHEVLDRLSSIYKLHIITNGFKEVQHLKLKNSKIDHYFNTVITSEDVGVKKPNPLIFEKALADAKVHSSKSLMVGDNLEADIKGANRAGLESILFDPEDKISHHGYKIKTLKELETLLT</sequence>
<dbReference type="RefSeq" id="WP_308862586.1">
    <property type="nucleotide sequence ID" value="NZ_JAVHUL010000001.1"/>
</dbReference>
<dbReference type="SUPFAM" id="SSF56784">
    <property type="entry name" value="HAD-like"/>
    <property type="match status" value="1"/>
</dbReference>
<reference evidence="1 2" key="1">
    <citation type="submission" date="2023-08" db="EMBL/GenBank/DDBJ databases">
        <title>Mesonia sp. MT50, isolated from deep-sea sediment of the Mariana Trench.</title>
        <authorList>
            <person name="Fu H."/>
        </authorList>
    </citation>
    <scope>NUCLEOTIDE SEQUENCE [LARGE SCALE GENOMIC DNA]</scope>
    <source>
        <strain evidence="1 2">MT50</strain>
    </source>
</reference>